<dbReference type="OrthoDB" id="5582146at2759"/>
<name>A0A1D9PZZ4_SCLS1</name>
<dbReference type="Pfam" id="PF17863">
    <property type="entry name" value="AAA_lid_2"/>
    <property type="match status" value="1"/>
</dbReference>
<accession>A0A1D9PZZ4</accession>
<evidence type="ECO:0000256" key="1">
    <source>
        <dbReference type="ARBA" id="ARBA00012825"/>
    </source>
</evidence>
<comment type="pathway">
    <text evidence="2">Porphyrin-containing compound metabolism.</text>
</comment>
<evidence type="ECO:0000313" key="5">
    <source>
        <dbReference type="EMBL" id="APA07873.1"/>
    </source>
</evidence>
<feature type="domain" description="ChlI/MoxR AAA lid" evidence="3">
    <location>
        <begin position="263"/>
        <end position="323"/>
    </location>
</feature>
<reference evidence="6" key="1">
    <citation type="journal article" date="2017" name="Genome Biol. Evol.">
        <title>The complete genome sequence of the phytopathogenic fungus Sclerotinia sclerotiorum reveals insights into the genome architecture of broad host range pathogens.</title>
        <authorList>
            <person name="Derbyshire M."/>
            <person name="Denton-Giles M."/>
            <person name="Hegedus D."/>
            <person name="Seifbarghy S."/>
            <person name="Rollins J."/>
            <person name="van Kan J."/>
            <person name="Seidl M.F."/>
            <person name="Faino L."/>
            <person name="Mbengue M."/>
            <person name="Navaud O."/>
            <person name="Raffaele S."/>
            <person name="Hammond-Kosack K."/>
            <person name="Heard S."/>
            <person name="Oliver R."/>
        </authorList>
    </citation>
    <scope>NUCLEOTIDE SEQUENCE [LARGE SCALE GENOMIC DNA]</scope>
    <source>
        <strain evidence="6">ATCC 18683 / 1980 / Ss-1</strain>
    </source>
</reference>
<dbReference type="EMBL" id="CP017816">
    <property type="protein sequence ID" value="APA07873.1"/>
    <property type="molecule type" value="Genomic_DNA"/>
</dbReference>
<evidence type="ECO:0000259" key="4">
    <source>
        <dbReference type="Pfam" id="PF20150"/>
    </source>
</evidence>
<dbReference type="PANTHER" id="PTHR11603:SF132">
    <property type="entry name" value="C2H2-TYPE DOMAIN-CONTAINING PROTEIN"/>
    <property type="match status" value="1"/>
</dbReference>
<dbReference type="VEuPathDB" id="FungiDB:sscle_03g026430"/>
<sequence>MADEELINKIHELSDLELAALICLVAEEHCIIDTDPDALDDLVQELQLVASKVFGLTYAVIDCNSHTTLDDFAHAILSVDATPPRTDSPLLNRRDSYFLQTPAFQSINRSSVSETTDNKTIANVIIARNLDEASRQIQIQALELMRTKRLFTRTSIQNAPKRFLFIAAIAGGQGPRLTKHLNDYMFISHVHDPQDGFPNLEDLFTDDTTSTLSVVKRSSTLQAEESLWARISPMDIENLAQQSKNTTVTVEVKQYQQNIASFLRIHRAVATGISAIATKHFDKLVRCLAPFHGLPYVTPSLVALAARKIYLHRIEIANPERERSMQWGSDLDAVRELLDGIGPEDVIEDVLGSAGAEAPFETLTEFHCFPRLPLDLRRKIWNAYLDQQPARIIELEWGTDNPGHKHNGYKVTKLCSRTPSVLRDLICRDAGAEALQKYQLWCFDNRPEGHNPPSRLTHFDPSIDIIYFGPDTCLGTMCRFKESLVRTRKQLSRVAVYCLSDKRRSCMSEFNLACSYLTERDLESNATLLHLFSYLTLRGYFCLLD</sequence>
<proteinExistence type="predicted"/>
<dbReference type="InterPro" id="IPR045518">
    <property type="entry name" value="2EXR"/>
</dbReference>
<protein>
    <recommendedName>
        <fullName evidence="1">magnesium chelatase</fullName>
        <ecNumber evidence="1">6.6.1.1</ecNumber>
    </recommendedName>
</protein>
<evidence type="ECO:0000259" key="3">
    <source>
        <dbReference type="Pfam" id="PF17863"/>
    </source>
</evidence>
<feature type="domain" description="2EXR" evidence="4">
    <location>
        <begin position="366"/>
        <end position="466"/>
    </location>
</feature>
<dbReference type="Gene3D" id="1.10.8.80">
    <property type="entry name" value="Magnesium chelatase subunit I, C-Terminal domain"/>
    <property type="match status" value="1"/>
</dbReference>
<dbReference type="EC" id="6.6.1.1" evidence="1"/>
<dbReference type="GO" id="GO:0016851">
    <property type="term" value="F:magnesium chelatase activity"/>
    <property type="evidence" value="ECO:0007669"/>
    <property type="project" value="UniProtKB-EC"/>
</dbReference>
<dbReference type="InterPro" id="IPR052041">
    <property type="entry name" value="Nucleic_acid_metab_PIN/TRAM"/>
</dbReference>
<dbReference type="PANTHER" id="PTHR11603">
    <property type="entry name" value="AAA FAMILY ATPASE"/>
    <property type="match status" value="1"/>
</dbReference>
<dbReference type="Proteomes" id="UP000177798">
    <property type="component" value="Chromosome 3"/>
</dbReference>
<dbReference type="AlphaFoldDB" id="A0A1D9PZZ4"/>
<evidence type="ECO:0000256" key="2">
    <source>
        <dbReference type="ARBA" id="ARBA00023444"/>
    </source>
</evidence>
<gene>
    <name evidence="5" type="ORF">sscle_03g026430</name>
</gene>
<organism evidence="5 6">
    <name type="scientific">Sclerotinia sclerotiorum (strain ATCC 18683 / 1980 / Ss-1)</name>
    <name type="common">White mold</name>
    <name type="synonym">Whetzelinia sclerotiorum</name>
    <dbReference type="NCBI Taxonomy" id="665079"/>
    <lineage>
        <taxon>Eukaryota</taxon>
        <taxon>Fungi</taxon>
        <taxon>Dikarya</taxon>
        <taxon>Ascomycota</taxon>
        <taxon>Pezizomycotina</taxon>
        <taxon>Leotiomycetes</taxon>
        <taxon>Helotiales</taxon>
        <taxon>Sclerotiniaceae</taxon>
        <taxon>Sclerotinia</taxon>
    </lineage>
</organism>
<dbReference type="InterPro" id="IPR041628">
    <property type="entry name" value="ChlI/MoxR_AAA_lid"/>
</dbReference>
<evidence type="ECO:0000313" key="6">
    <source>
        <dbReference type="Proteomes" id="UP000177798"/>
    </source>
</evidence>
<dbReference type="Pfam" id="PF20150">
    <property type="entry name" value="2EXR"/>
    <property type="match status" value="1"/>
</dbReference>